<dbReference type="InterPro" id="IPR010982">
    <property type="entry name" value="Lambda_DNA-bd_dom_sf"/>
</dbReference>
<dbReference type="STRING" id="1185876.BN8_03695"/>
<sequence length="279" mass="31692">MLEVIDLEVESYQESAIRMSLFIDSSGKSQSDIARITGLAPATLSRIAKGKQVMGKNVIDTIVKHFDVNAQWLETGEGEMGSAKERAPHHLSWKADTLNEASPVDLVDETEVSYNSKGIEFRELENGMVLMTITLVPEFAYASYPHGWRDPEYLVELPKYSIVLPRREQGFFRAFEVRGDSMDDGTKYSISHGDVAIGRRIEPDLWNQKLYNNGGTDFIIVTHDGVICKRIIGHDIPQGVITCASRNPNKTEFPNFPIRLSEVYELYKIRKVDRDWNHR</sequence>
<proteinExistence type="predicted"/>
<dbReference type="eggNOG" id="COG2932">
    <property type="taxonomic scope" value="Bacteria"/>
</dbReference>
<dbReference type="RefSeq" id="WP_009283094.1">
    <property type="nucleotide sequence ID" value="NZ_CAIT01000007.1"/>
</dbReference>
<feature type="domain" description="HTH cro/C1-type" evidence="1">
    <location>
        <begin position="27"/>
        <end position="73"/>
    </location>
</feature>
<keyword evidence="3" id="KW-1185">Reference proteome</keyword>
<evidence type="ECO:0000313" key="2">
    <source>
        <dbReference type="EMBL" id="CCH54516.1"/>
    </source>
</evidence>
<dbReference type="Gene3D" id="2.10.109.10">
    <property type="entry name" value="Umud Fragment, subunit A"/>
    <property type="match status" value="1"/>
</dbReference>
<dbReference type="SUPFAM" id="SSF47413">
    <property type="entry name" value="lambda repressor-like DNA-binding domains"/>
    <property type="match status" value="1"/>
</dbReference>
<protein>
    <recommendedName>
        <fullName evidence="1">HTH cro/C1-type domain-containing protein</fullName>
    </recommendedName>
</protein>
<dbReference type="Gene3D" id="1.10.260.40">
    <property type="entry name" value="lambda repressor-like DNA-binding domains"/>
    <property type="match status" value="1"/>
</dbReference>
<dbReference type="AlphaFoldDB" id="I2GKU0"/>
<dbReference type="SMART" id="SM00530">
    <property type="entry name" value="HTH_XRE"/>
    <property type="match status" value="1"/>
</dbReference>
<reference evidence="2 3" key="1">
    <citation type="journal article" date="2012" name="J. Bacteriol.">
        <title>Genome Sequence of the Filamentous Bacterium Fibrisoma limi BUZ 3T.</title>
        <authorList>
            <person name="Filippini M."/>
            <person name="Qi W."/>
            <person name="Jaenicke S."/>
            <person name="Goesmann A."/>
            <person name="Smits T.H."/>
            <person name="Bagheri H.C."/>
        </authorList>
    </citation>
    <scope>NUCLEOTIDE SEQUENCE [LARGE SCALE GENOMIC DNA]</scope>
    <source>
        <strain evidence="3">BUZ 3T</strain>
    </source>
</reference>
<comment type="caution">
    <text evidence="2">The sequence shown here is derived from an EMBL/GenBank/DDBJ whole genome shotgun (WGS) entry which is preliminary data.</text>
</comment>
<dbReference type="CDD" id="cd00093">
    <property type="entry name" value="HTH_XRE"/>
    <property type="match status" value="1"/>
</dbReference>
<dbReference type="InterPro" id="IPR001387">
    <property type="entry name" value="Cro/C1-type_HTH"/>
</dbReference>
<accession>I2GKU0</accession>
<dbReference type="EMBL" id="CAIT01000007">
    <property type="protein sequence ID" value="CCH54516.1"/>
    <property type="molecule type" value="Genomic_DNA"/>
</dbReference>
<gene>
    <name evidence="2" type="ORF">BN8_03695</name>
</gene>
<dbReference type="GO" id="GO:0003677">
    <property type="term" value="F:DNA binding"/>
    <property type="evidence" value="ECO:0007669"/>
    <property type="project" value="InterPro"/>
</dbReference>
<evidence type="ECO:0000313" key="3">
    <source>
        <dbReference type="Proteomes" id="UP000009309"/>
    </source>
</evidence>
<dbReference type="OrthoDB" id="3831186at2"/>
<evidence type="ECO:0000259" key="1">
    <source>
        <dbReference type="PROSITE" id="PS50943"/>
    </source>
</evidence>
<dbReference type="PROSITE" id="PS50943">
    <property type="entry name" value="HTH_CROC1"/>
    <property type="match status" value="1"/>
</dbReference>
<organism evidence="2 3">
    <name type="scientific">Fibrisoma limi BUZ 3</name>
    <dbReference type="NCBI Taxonomy" id="1185876"/>
    <lineage>
        <taxon>Bacteria</taxon>
        <taxon>Pseudomonadati</taxon>
        <taxon>Bacteroidota</taxon>
        <taxon>Cytophagia</taxon>
        <taxon>Cytophagales</taxon>
        <taxon>Spirosomataceae</taxon>
        <taxon>Fibrisoma</taxon>
    </lineage>
</organism>
<dbReference type="Proteomes" id="UP000009309">
    <property type="component" value="Unassembled WGS sequence"/>
</dbReference>
<name>I2GKU0_9BACT</name>